<dbReference type="Proteomes" id="UP000007797">
    <property type="component" value="Unassembled WGS sequence"/>
</dbReference>
<evidence type="ECO:0000313" key="2">
    <source>
        <dbReference type="Proteomes" id="UP000007797"/>
    </source>
</evidence>
<keyword evidence="2" id="KW-1185">Reference proteome</keyword>
<gene>
    <name evidence="1" type="ORF">DFA_10739</name>
</gene>
<evidence type="ECO:0000313" key="1">
    <source>
        <dbReference type="EMBL" id="EGG14866.1"/>
    </source>
</evidence>
<dbReference type="AlphaFoldDB" id="F4QB94"/>
<dbReference type="RefSeq" id="XP_004351382.1">
    <property type="nucleotide sequence ID" value="XM_004351330.1"/>
</dbReference>
<dbReference type="GeneID" id="14866865"/>
<protein>
    <submittedName>
        <fullName evidence="1">Uncharacterized protein</fullName>
    </submittedName>
</protein>
<organism evidence="1 2">
    <name type="scientific">Cavenderia fasciculata</name>
    <name type="common">Slime mold</name>
    <name type="synonym">Dictyostelium fasciculatum</name>
    <dbReference type="NCBI Taxonomy" id="261658"/>
    <lineage>
        <taxon>Eukaryota</taxon>
        <taxon>Amoebozoa</taxon>
        <taxon>Evosea</taxon>
        <taxon>Eumycetozoa</taxon>
        <taxon>Dictyostelia</taxon>
        <taxon>Acytosteliales</taxon>
        <taxon>Cavenderiaceae</taxon>
        <taxon>Cavenderia</taxon>
    </lineage>
</organism>
<reference evidence="2" key="1">
    <citation type="journal article" date="2011" name="Genome Res.">
        <title>Phylogeny-wide analysis of social amoeba genomes highlights ancient origins for complex intercellular communication.</title>
        <authorList>
            <person name="Heidel A.J."/>
            <person name="Lawal H.M."/>
            <person name="Felder M."/>
            <person name="Schilde C."/>
            <person name="Helps N.R."/>
            <person name="Tunggal B."/>
            <person name="Rivero F."/>
            <person name="John U."/>
            <person name="Schleicher M."/>
            <person name="Eichinger L."/>
            <person name="Platzer M."/>
            <person name="Noegel A.A."/>
            <person name="Schaap P."/>
            <person name="Gloeckner G."/>
        </authorList>
    </citation>
    <scope>NUCLEOTIDE SEQUENCE [LARGE SCALE GENOMIC DNA]</scope>
    <source>
        <strain evidence="2">SH3</strain>
    </source>
</reference>
<sequence>MIFSAQRQEEEEASQSTHTKLISLYIFDCGFGFDGEEVASATIPSTVICGTDPNLTQRNLVWFGYLQRKSVYTLDLEHLRPHPTLP</sequence>
<accession>F4QB94</accession>
<dbReference type="KEGG" id="dfa:DFA_10739"/>
<proteinExistence type="predicted"/>
<name>F4QB94_CACFS</name>
<dbReference type="EMBL" id="GL883027">
    <property type="protein sequence ID" value="EGG14866.1"/>
    <property type="molecule type" value="Genomic_DNA"/>
</dbReference>